<reference evidence="15" key="1">
    <citation type="submission" date="2010-04" db="EMBL/GenBank/DDBJ databases">
        <title>Phylogenomics of Odyssella thessalonicensis, a new Alphaproteobacteria order.</title>
        <authorList>
            <person name="Madoui M.-A."/>
            <person name="Robert C."/>
            <person name="Raoult D."/>
        </authorList>
    </citation>
    <scope>NUCLEOTIDE SEQUENCE</scope>
    <source>
        <strain evidence="15">L13</strain>
    </source>
</reference>
<evidence type="ECO:0000256" key="3">
    <source>
        <dbReference type="ARBA" id="ARBA00005842"/>
    </source>
</evidence>
<dbReference type="PANTHER" id="PTHR11088:SF60">
    <property type="entry name" value="TRNA DIMETHYLALLYLTRANSFERASE"/>
    <property type="match status" value="1"/>
</dbReference>
<dbReference type="InterPro" id="IPR027417">
    <property type="entry name" value="P-loop_NTPase"/>
</dbReference>
<name>D9I3B5_9PROT</name>
<organism evidence="15">
    <name type="scientific">Candidatus Odyssella thessalonicensis</name>
    <dbReference type="NCBI Taxonomy" id="84647"/>
    <lineage>
        <taxon>Bacteria</taxon>
        <taxon>Pseudomonadati</taxon>
        <taxon>Pseudomonadota</taxon>
        <taxon>Alphaproteobacteria</taxon>
        <taxon>Holosporales</taxon>
        <taxon>Candidatus Paracaedibacteraceae</taxon>
        <taxon>Candidatus Odyssella</taxon>
    </lineage>
</organism>
<evidence type="ECO:0000256" key="13">
    <source>
        <dbReference type="RuleBase" id="RU003784"/>
    </source>
</evidence>
<dbReference type="Gene3D" id="1.10.20.140">
    <property type="match status" value="1"/>
</dbReference>
<evidence type="ECO:0000256" key="9">
    <source>
        <dbReference type="ARBA" id="ARBA00022840"/>
    </source>
</evidence>
<dbReference type="InterPro" id="IPR039657">
    <property type="entry name" value="Dimethylallyltransferase"/>
</dbReference>
<dbReference type="GO" id="GO:0052381">
    <property type="term" value="F:tRNA dimethylallyltransferase activity"/>
    <property type="evidence" value="ECO:0007669"/>
    <property type="project" value="UniProtKB-EC"/>
</dbReference>
<dbReference type="GO" id="GO:0005524">
    <property type="term" value="F:ATP binding"/>
    <property type="evidence" value="ECO:0007669"/>
    <property type="project" value="UniProtKB-KW"/>
</dbReference>
<keyword evidence="8 14" id="KW-0547">Nucleotide-binding</keyword>
<dbReference type="InterPro" id="IPR018022">
    <property type="entry name" value="IPT"/>
</dbReference>
<dbReference type="EMBL" id="HM072498">
    <property type="protein sequence ID" value="ADI50093.1"/>
    <property type="molecule type" value="Genomic_DNA"/>
</dbReference>
<sequence>MRVLILTGPTASGKTALALELAHQLNGEIINADSMQLYRHLPVLTACPTVQEKKEIPHHLYEILGDHDLSSAGWWVSQAVHYIDQLLERGRVPILVGGTGLYLRSLTSGISPIPEIPSSIREEARRLAQAPSFHEIVFAFDPMVRGKLKENDRQRLSRAWEVKMATGRSIIEWQQEKSQALPYEFQKIALVPARSWLHNRINARFDLMMSQGALEEVQALKARPLRPDSPLLRAVGVKELSDYLNGQTTLEQAIELAKIATRQYAKRQLTWLRGQAQDYEVRHVGA</sequence>
<evidence type="ECO:0000256" key="4">
    <source>
        <dbReference type="ARBA" id="ARBA00012665"/>
    </source>
</evidence>
<dbReference type="Pfam" id="PF01715">
    <property type="entry name" value="IPPT"/>
    <property type="match status" value="1"/>
</dbReference>
<evidence type="ECO:0000256" key="1">
    <source>
        <dbReference type="ARBA" id="ARBA00001946"/>
    </source>
</evidence>
<dbReference type="HAMAP" id="MF_00185">
    <property type="entry name" value="IPP_trans"/>
    <property type="match status" value="1"/>
</dbReference>
<evidence type="ECO:0000256" key="11">
    <source>
        <dbReference type="ARBA" id="ARBA00049563"/>
    </source>
</evidence>
<dbReference type="CDD" id="cd02019">
    <property type="entry name" value="NK"/>
    <property type="match status" value="1"/>
</dbReference>
<comment type="cofactor">
    <cofactor evidence="1">
        <name>Mg(2+)</name>
        <dbReference type="ChEBI" id="CHEBI:18420"/>
    </cofactor>
</comment>
<comment type="function">
    <text evidence="2 13">Catalyzes the transfer of a dimethylallyl group onto the adenine at position 37 in tRNAs that read codons beginning with uridine, leading to the formation of N6-(dimethylallyl)adenosine (i(6)A).</text>
</comment>
<evidence type="ECO:0000256" key="8">
    <source>
        <dbReference type="ARBA" id="ARBA00022741"/>
    </source>
</evidence>
<keyword evidence="10" id="KW-0460">Magnesium</keyword>
<dbReference type="SUPFAM" id="SSF52540">
    <property type="entry name" value="P-loop containing nucleoside triphosphate hydrolases"/>
    <property type="match status" value="2"/>
</dbReference>
<dbReference type="PANTHER" id="PTHR11088">
    <property type="entry name" value="TRNA DIMETHYLALLYLTRANSFERASE"/>
    <property type="match status" value="1"/>
</dbReference>
<keyword evidence="6 14" id="KW-0808">Transferase</keyword>
<evidence type="ECO:0000256" key="14">
    <source>
        <dbReference type="RuleBase" id="RU003785"/>
    </source>
</evidence>
<comment type="catalytic activity">
    <reaction evidence="11 12">
        <text>adenosine(37) in tRNA + dimethylallyl diphosphate = N(6)-dimethylallyladenosine(37) in tRNA + diphosphate</text>
        <dbReference type="Rhea" id="RHEA:26482"/>
        <dbReference type="Rhea" id="RHEA-COMP:10162"/>
        <dbReference type="Rhea" id="RHEA-COMP:10375"/>
        <dbReference type="ChEBI" id="CHEBI:33019"/>
        <dbReference type="ChEBI" id="CHEBI:57623"/>
        <dbReference type="ChEBI" id="CHEBI:74411"/>
        <dbReference type="ChEBI" id="CHEBI:74415"/>
        <dbReference type="EC" id="2.5.1.75"/>
    </reaction>
</comment>
<dbReference type="GO" id="GO:0006400">
    <property type="term" value="P:tRNA modification"/>
    <property type="evidence" value="ECO:0007669"/>
    <property type="project" value="TreeGrafter"/>
</dbReference>
<dbReference type="AlphaFoldDB" id="D9I3B5"/>
<evidence type="ECO:0000256" key="5">
    <source>
        <dbReference type="ARBA" id="ARBA00017477"/>
    </source>
</evidence>
<dbReference type="EC" id="2.5.1.75" evidence="4 12"/>
<evidence type="ECO:0000256" key="7">
    <source>
        <dbReference type="ARBA" id="ARBA00022694"/>
    </source>
</evidence>
<feature type="non-terminal residue" evidence="15">
    <location>
        <position position="286"/>
    </location>
</feature>
<keyword evidence="9 14" id="KW-0067">ATP-binding</keyword>
<protein>
    <recommendedName>
        <fullName evidence="5 12">tRNA dimethylallyltransferase</fullName>
        <ecNumber evidence="4 12">2.5.1.75</ecNumber>
    </recommendedName>
</protein>
<dbReference type="Gene3D" id="3.40.50.300">
    <property type="entry name" value="P-loop containing nucleotide triphosphate hydrolases"/>
    <property type="match status" value="1"/>
</dbReference>
<accession>D9I3B5</accession>
<dbReference type="NCBIfam" id="TIGR00174">
    <property type="entry name" value="miaA"/>
    <property type="match status" value="1"/>
</dbReference>
<evidence type="ECO:0000256" key="12">
    <source>
        <dbReference type="RuleBase" id="RU003783"/>
    </source>
</evidence>
<evidence type="ECO:0000256" key="10">
    <source>
        <dbReference type="ARBA" id="ARBA00022842"/>
    </source>
</evidence>
<evidence type="ECO:0000256" key="2">
    <source>
        <dbReference type="ARBA" id="ARBA00003213"/>
    </source>
</evidence>
<keyword evidence="7 12" id="KW-0819">tRNA processing</keyword>
<evidence type="ECO:0000313" key="15">
    <source>
        <dbReference type="EMBL" id="ADI50093.1"/>
    </source>
</evidence>
<evidence type="ECO:0000256" key="6">
    <source>
        <dbReference type="ARBA" id="ARBA00022679"/>
    </source>
</evidence>
<comment type="similarity">
    <text evidence="3 14">Belongs to the IPP transferase family.</text>
</comment>
<proteinExistence type="inferred from homology"/>